<organism evidence="2 3">
    <name type="scientific">Ditylenchus destructor</name>
    <dbReference type="NCBI Taxonomy" id="166010"/>
    <lineage>
        <taxon>Eukaryota</taxon>
        <taxon>Metazoa</taxon>
        <taxon>Ecdysozoa</taxon>
        <taxon>Nematoda</taxon>
        <taxon>Chromadorea</taxon>
        <taxon>Rhabditida</taxon>
        <taxon>Tylenchina</taxon>
        <taxon>Tylenchomorpha</taxon>
        <taxon>Sphaerularioidea</taxon>
        <taxon>Anguinidae</taxon>
        <taxon>Anguininae</taxon>
        <taxon>Ditylenchus</taxon>
    </lineage>
</organism>
<name>A0AAD4MY12_9BILA</name>
<evidence type="ECO:0000313" key="2">
    <source>
        <dbReference type="EMBL" id="KAI1705188.1"/>
    </source>
</evidence>
<reference evidence="2" key="1">
    <citation type="submission" date="2022-01" db="EMBL/GenBank/DDBJ databases">
        <title>Genome Sequence Resource for Two Populations of Ditylenchus destructor, the Migratory Endoparasitic Phytonematode.</title>
        <authorList>
            <person name="Zhang H."/>
            <person name="Lin R."/>
            <person name="Xie B."/>
        </authorList>
    </citation>
    <scope>NUCLEOTIDE SEQUENCE</scope>
    <source>
        <strain evidence="2">BazhouSP</strain>
    </source>
</reference>
<sequence length="134" mass="15518">MYCHHKFGLNYKYSILAVYILLSNVNAVIFKAKPEEKLAGFSEAIPQSRTVEEFYKVEQQFEHFKRVRWIKVERRLTRADKKNLSADVERYFTPESKAKYSAAQLPTSSANLSSIISGINFFCLMFILAAMFCV</sequence>
<feature type="transmembrane region" description="Helical" evidence="1">
    <location>
        <begin position="12"/>
        <end position="30"/>
    </location>
</feature>
<proteinExistence type="predicted"/>
<keyword evidence="3" id="KW-1185">Reference proteome</keyword>
<keyword evidence="1" id="KW-1133">Transmembrane helix</keyword>
<accession>A0AAD4MY12</accession>
<keyword evidence="1" id="KW-0812">Transmembrane</keyword>
<dbReference type="EMBL" id="JAKKPZ010000059">
    <property type="protein sequence ID" value="KAI1705188.1"/>
    <property type="molecule type" value="Genomic_DNA"/>
</dbReference>
<evidence type="ECO:0000256" key="1">
    <source>
        <dbReference type="SAM" id="Phobius"/>
    </source>
</evidence>
<dbReference type="Proteomes" id="UP001201812">
    <property type="component" value="Unassembled WGS sequence"/>
</dbReference>
<evidence type="ECO:0000313" key="3">
    <source>
        <dbReference type="Proteomes" id="UP001201812"/>
    </source>
</evidence>
<dbReference type="AlphaFoldDB" id="A0AAD4MY12"/>
<keyword evidence="1" id="KW-0472">Membrane</keyword>
<protein>
    <submittedName>
        <fullName evidence="2">Uncharacterized protein</fullName>
    </submittedName>
</protein>
<feature type="transmembrane region" description="Helical" evidence="1">
    <location>
        <begin position="115"/>
        <end position="133"/>
    </location>
</feature>
<comment type="caution">
    <text evidence="2">The sequence shown here is derived from an EMBL/GenBank/DDBJ whole genome shotgun (WGS) entry which is preliminary data.</text>
</comment>
<gene>
    <name evidence="2" type="ORF">DdX_13793</name>
</gene>